<keyword evidence="6 8" id="KW-0234">DNA repair</keyword>
<comment type="caution">
    <text evidence="10">The sequence shown here is derived from an EMBL/GenBank/DDBJ whole genome shotgun (WGS) entry which is preliminary data.</text>
</comment>
<dbReference type="PANTHER" id="PTHR33991">
    <property type="entry name" value="DNA REPAIR PROTEIN RECO"/>
    <property type="match status" value="1"/>
</dbReference>
<dbReference type="PANTHER" id="PTHR33991:SF1">
    <property type="entry name" value="DNA REPAIR PROTEIN RECO"/>
    <property type="match status" value="1"/>
</dbReference>
<gene>
    <name evidence="8 10" type="primary">recO</name>
    <name evidence="10" type="ORF">GKZ27_00245</name>
</gene>
<dbReference type="Gene3D" id="1.20.1440.120">
    <property type="entry name" value="Recombination protein O, C-terminal domain"/>
    <property type="match status" value="1"/>
</dbReference>
<evidence type="ECO:0000313" key="10">
    <source>
        <dbReference type="EMBL" id="MVX59908.1"/>
    </source>
</evidence>
<evidence type="ECO:0000256" key="3">
    <source>
        <dbReference type="ARBA" id="ARBA00021310"/>
    </source>
</evidence>
<dbReference type="SUPFAM" id="SSF50249">
    <property type="entry name" value="Nucleic acid-binding proteins"/>
    <property type="match status" value="1"/>
</dbReference>
<evidence type="ECO:0000256" key="8">
    <source>
        <dbReference type="HAMAP-Rule" id="MF_00201"/>
    </source>
</evidence>
<dbReference type="Pfam" id="PF02565">
    <property type="entry name" value="RecO_C"/>
    <property type="match status" value="1"/>
</dbReference>
<evidence type="ECO:0000256" key="6">
    <source>
        <dbReference type="ARBA" id="ARBA00023204"/>
    </source>
</evidence>
<dbReference type="HAMAP" id="MF_00201">
    <property type="entry name" value="RecO"/>
    <property type="match status" value="1"/>
</dbReference>
<dbReference type="GO" id="GO:0006310">
    <property type="term" value="P:DNA recombination"/>
    <property type="evidence" value="ECO:0007669"/>
    <property type="project" value="UniProtKB-UniRule"/>
</dbReference>
<dbReference type="EMBL" id="WSRR01000001">
    <property type="protein sequence ID" value="MVX59908.1"/>
    <property type="molecule type" value="Genomic_DNA"/>
</dbReference>
<dbReference type="GO" id="GO:0006302">
    <property type="term" value="P:double-strand break repair"/>
    <property type="evidence" value="ECO:0007669"/>
    <property type="project" value="TreeGrafter"/>
</dbReference>
<evidence type="ECO:0000256" key="7">
    <source>
        <dbReference type="ARBA" id="ARBA00033409"/>
    </source>
</evidence>
<reference evidence="10 11" key="1">
    <citation type="submission" date="2019-12" db="EMBL/GenBank/DDBJ databases">
        <title>Microbes associate with the intestines of laboratory mice.</title>
        <authorList>
            <person name="Navarre W."/>
            <person name="Wong E."/>
        </authorList>
    </citation>
    <scope>NUCLEOTIDE SEQUENCE [LARGE SCALE GENOMIC DNA]</scope>
    <source>
        <strain evidence="10 11">NM66_B29</strain>
    </source>
</reference>
<dbReference type="OrthoDB" id="9812244at2"/>
<comment type="similarity">
    <text evidence="2 8">Belongs to the RecO family.</text>
</comment>
<dbReference type="InterPro" id="IPR037278">
    <property type="entry name" value="ARFGAP/RecO"/>
</dbReference>
<dbReference type="AlphaFoldDB" id="A0A6N8JJ72"/>
<protein>
    <recommendedName>
        <fullName evidence="3 8">DNA repair protein RecO</fullName>
    </recommendedName>
    <alternativeName>
        <fullName evidence="7 8">Recombination protein O</fullName>
    </alternativeName>
</protein>
<evidence type="ECO:0000256" key="1">
    <source>
        <dbReference type="ARBA" id="ARBA00003065"/>
    </source>
</evidence>
<sequence>MAAPTYNQRVLVLRRTKLSESDLILTMLAEDGSQLRAVAKGARKPKSPFAARTEPFCVADLLCARGRSLDIVKEARLVAAHDHLRCSVEASAAAMPMLELLGRLSQTGLANPRLFQSAERALKAMDDVDDNHRLALSAAHLLKTLAFSGLRPSLEVCVGCGEPVALQEGARLPFSAIEGGVACERCRALLETELVDAATLCWAQYFLTSTFDAIAEDREDLSATFAVLHLVQALVRAHVGSPLKSLEFLFTSGLF</sequence>
<dbReference type="InterPro" id="IPR042242">
    <property type="entry name" value="RecO_C"/>
</dbReference>
<evidence type="ECO:0000256" key="5">
    <source>
        <dbReference type="ARBA" id="ARBA00023172"/>
    </source>
</evidence>
<comment type="function">
    <text evidence="1 8">Involved in DNA repair and RecF pathway recombination.</text>
</comment>
<keyword evidence="11" id="KW-1185">Reference proteome</keyword>
<dbReference type="GO" id="GO:0043590">
    <property type="term" value="C:bacterial nucleoid"/>
    <property type="evidence" value="ECO:0007669"/>
    <property type="project" value="TreeGrafter"/>
</dbReference>
<dbReference type="SUPFAM" id="SSF57863">
    <property type="entry name" value="ArfGap/RecO-like zinc finger"/>
    <property type="match status" value="1"/>
</dbReference>
<dbReference type="NCBIfam" id="TIGR00613">
    <property type="entry name" value="reco"/>
    <property type="match status" value="1"/>
</dbReference>
<feature type="domain" description="DNA replication/recombination mediator RecO N-terminal" evidence="9">
    <location>
        <begin position="5"/>
        <end position="79"/>
    </location>
</feature>
<dbReference type="Pfam" id="PF11967">
    <property type="entry name" value="RecO_N"/>
    <property type="match status" value="1"/>
</dbReference>
<keyword evidence="5 8" id="KW-0233">DNA recombination</keyword>
<dbReference type="InterPro" id="IPR022572">
    <property type="entry name" value="DNA_rep/recomb_RecO_N"/>
</dbReference>
<organism evidence="10 11">
    <name type="scientific">Adlercreutzia mucosicola</name>
    <dbReference type="NCBI Taxonomy" id="580026"/>
    <lineage>
        <taxon>Bacteria</taxon>
        <taxon>Bacillati</taxon>
        <taxon>Actinomycetota</taxon>
        <taxon>Coriobacteriia</taxon>
        <taxon>Eggerthellales</taxon>
        <taxon>Eggerthellaceae</taxon>
        <taxon>Adlercreutzia</taxon>
    </lineage>
</organism>
<dbReference type="RefSeq" id="WP_160344129.1">
    <property type="nucleotide sequence ID" value="NZ_WSRR01000001.1"/>
</dbReference>
<dbReference type="Proteomes" id="UP000463388">
    <property type="component" value="Unassembled WGS sequence"/>
</dbReference>
<evidence type="ECO:0000313" key="11">
    <source>
        <dbReference type="Proteomes" id="UP000463388"/>
    </source>
</evidence>
<evidence type="ECO:0000259" key="9">
    <source>
        <dbReference type="Pfam" id="PF11967"/>
    </source>
</evidence>
<name>A0A6N8JJ72_9ACTN</name>
<evidence type="ECO:0000256" key="4">
    <source>
        <dbReference type="ARBA" id="ARBA00022763"/>
    </source>
</evidence>
<dbReference type="InterPro" id="IPR003717">
    <property type="entry name" value="RecO"/>
</dbReference>
<proteinExistence type="inferred from homology"/>
<keyword evidence="4 8" id="KW-0227">DNA damage</keyword>
<dbReference type="InterPro" id="IPR012340">
    <property type="entry name" value="NA-bd_OB-fold"/>
</dbReference>
<accession>A0A6N8JJ72</accession>
<evidence type="ECO:0000256" key="2">
    <source>
        <dbReference type="ARBA" id="ARBA00007452"/>
    </source>
</evidence>
<dbReference type="Gene3D" id="2.40.50.140">
    <property type="entry name" value="Nucleic acid-binding proteins"/>
    <property type="match status" value="1"/>
</dbReference>